<keyword evidence="3 8" id="KW-0812">Transmembrane</keyword>
<gene>
    <name evidence="10" type="primary">PCLO</name>
    <name evidence="10" type="ORF">SNAT2548_LOCUS24983</name>
</gene>
<feature type="region of interest" description="Disordered" evidence="7">
    <location>
        <begin position="609"/>
        <end position="660"/>
    </location>
</feature>
<name>A0A812RVX1_9DINO</name>
<dbReference type="PANTHER" id="PTHR23505:SF52">
    <property type="entry name" value="MAJOR FACILITATOR SUPERFAMILY PROTEIN"/>
    <property type="match status" value="1"/>
</dbReference>
<comment type="similarity">
    <text evidence="6">Belongs to the major facilitator superfamily. Spinster (TC 2.A.1.49) family.</text>
</comment>
<proteinExistence type="inferred from homology"/>
<sequence>MPTIASSPSVSVKVRNVVILACAIDAADKALLPATFGALAEQLQVGPSQLGMLNFAQSIAFSLALPFWGSLMQFYSPRDLLAGGCFLWGLVTLVIATSSNYMIHLMLRLVMGAALAVVAPIGQAMLCDLVPEAERGWVFGLLQSACTLLSVGVTFLTTGFARVLVAGVHGWRYIYAVVGVVSFFAATAVVTVIPPSLASPGMSAKGRSWWEEQARVVQLVLKKPSFIIMVSQGVTGGIPWNGFAFLPLYFQLSGFSDFRAGEIMLYGGLGGIVGGVLGGWLGDRFHRRWPYGGRCAVAQLSVLLGALLFVAVMASPARFSLVVCGYFAFQVVSCWTPAAALRPICGEIVRDSHDRAQILALWIALEGIISSFLGAPLVGVISEAFGCRLAGPGTLKAQTPEEVPALRSALLAVALIPWVLCGLAWFPMFVALAESFTLFCFEGPFFSRNGGEANSCSDVGGTSVVINFWQRYLEKLAAYEFLTQPDPSLSLGFNAGDKISYWDLSCGTWVNGFVKERVVDGQGDVAVAYHLDIKPSAHPQHVRRRLKEETLAKKAVDLIRRYVPLKADRALPGDLMRSMTSCFWSCIQQVPLVFRPVMTLPPQQMVINVPVAPPAPTQSRPQSPQPQSSRPRNTSSQSIPAAPSPVHIPASGPGPGVPGPILPPPAMPVFGYPNANMSNMANGSPNPGQMPPVPQNLPVFAFPQNRSGGQLPIFACPGPSPGPGGKSGPAASPGTSPALPVFAAPTVPGLALPPSLGPHTPRTPREEAPVPSPPKPKQIKESEAEWRNWNLRKGPASIEGRANEQESIKEVLSPGDESMDFEEFSDIRNSDGTIGVLMAPGQSRVML</sequence>
<dbReference type="SUPFAM" id="SSF103473">
    <property type="entry name" value="MFS general substrate transporter"/>
    <property type="match status" value="1"/>
</dbReference>
<dbReference type="InterPro" id="IPR011701">
    <property type="entry name" value="MFS"/>
</dbReference>
<feature type="transmembrane region" description="Helical" evidence="8">
    <location>
        <begin position="263"/>
        <end position="282"/>
    </location>
</feature>
<reference evidence="10" key="1">
    <citation type="submission" date="2021-02" db="EMBL/GenBank/DDBJ databases">
        <authorList>
            <person name="Dougan E. K."/>
            <person name="Rhodes N."/>
            <person name="Thang M."/>
            <person name="Chan C."/>
        </authorList>
    </citation>
    <scope>NUCLEOTIDE SEQUENCE</scope>
</reference>
<evidence type="ECO:0000256" key="3">
    <source>
        <dbReference type="ARBA" id="ARBA00022692"/>
    </source>
</evidence>
<evidence type="ECO:0000256" key="6">
    <source>
        <dbReference type="ARBA" id="ARBA00024338"/>
    </source>
</evidence>
<dbReference type="InterPro" id="IPR044770">
    <property type="entry name" value="MFS_spinster-like"/>
</dbReference>
<feature type="region of interest" description="Disordered" evidence="7">
    <location>
        <begin position="716"/>
        <end position="781"/>
    </location>
</feature>
<organism evidence="10 11">
    <name type="scientific">Symbiodinium natans</name>
    <dbReference type="NCBI Taxonomy" id="878477"/>
    <lineage>
        <taxon>Eukaryota</taxon>
        <taxon>Sar</taxon>
        <taxon>Alveolata</taxon>
        <taxon>Dinophyceae</taxon>
        <taxon>Suessiales</taxon>
        <taxon>Symbiodiniaceae</taxon>
        <taxon>Symbiodinium</taxon>
    </lineage>
</organism>
<feature type="transmembrane region" description="Helical" evidence="8">
    <location>
        <begin position="80"/>
        <end position="98"/>
    </location>
</feature>
<keyword evidence="11" id="KW-1185">Reference proteome</keyword>
<evidence type="ECO:0000256" key="7">
    <source>
        <dbReference type="SAM" id="MobiDB-lite"/>
    </source>
</evidence>
<keyword evidence="4 8" id="KW-1133">Transmembrane helix</keyword>
<feature type="compositionally biased region" description="Low complexity" evidence="7">
    <location>
        <begin position="617"/>
        <end position="638"/>
    </location>
</feature>
<feature type="transmembrane region" description="Helical" evidence="8">
    <location>
        <begin position="137"/>
        <end position="161"/>
    </location>
</feature>
<comment type="subcellular location">
    <subcellularLocation>
        <location evidence="1">Membrane</location>
        <topology evidence="1">Multi-pass membrane protein</topology>
    </subcellularLocation>
</comment>
<feature type="transmembrane region" description="Helical" evidence="8">
    <location>
        <begin position="105"/>
        <end position="125"/>
    </location>
</feature>
<feature type="transmembrane region" description="Helical" evidence="8">
    <location>
        <begin position="319"/>
        <end position="338"/>
    </location>
</feature>
<protein>
    <submittedName>
        <fullName evidence="10">PCLO protein</fullName>
    </submittedName>
</protein>
<keyword evidence="5 8" id="KW-0472">Membrane</keyword>
<evidence type="ECO:0000256" key="4">
    <source>
        <dbReference type="ARBA" id="ARBA00022989"/>
    </source>
</evidence>
<evidence type="ECO:0000256" key="5">
    <source>
        <dbReference type="ARBA" id="ARBA00023136"/>
    </source>
</evidence>
<dbReference type="PANTHER" id="PTHR23505">
    <property type="entry name" value="SPINSTER"/>
    <property type="match status" value="1"/>
</dbReference>
<feature type="transmembrane region" description="Helical" evidence="8">
    <location>
        <begin position="294"/>
        <end position="313"/>
    </location>
</feature>
<evidence type="ECO:0000256" key="8">
    <source>
        <dbReference type="SAM" id="Phobius"/>
    </source>
</evidence>
<feature type="transmembrane region" description="Helical" evidence="8">
    <location>
        <begin position="405"/>
        <end position="426"/>
    </location>
</feature>
<dbReference type="Pfam" id="PF07690">
    <property type="entry name" value="MFS_1"/>
    <property type="match status" value="1"/>
</dbReference>
<evidence type="ECO:0000259" key="9">
    <source>
        <dbReference type="PROSITE" id="PS50850"/>
    </source>
</evidence>
<dbReference type="InterPro" id="IPR020846">
    <property type="entry name" value="MFS_dom"/>
</dbReference>
<dbReference type="GO" id="GO:0022857">
    <property type="term" value="F:transmembrane transporter activity"/>
    <property type="evidence" value="ECO:0007669"/>
    <property type="project" value="InterPro"/>
</dbReference>
<keyword evidence="2" id="KW-0813">Transport</keyword>
<dbReference type="InterPro" id="IPR036259">
    <property type="entry name" value="MFS_trans_sf"/>
</dbReference>
<feature type="domain" description="Major facilitator superfamily (MFS) profile" evidence="9">
    <location>
        <begin position="14"/>
        <end position="436"/>
    </location>
</feature>
<evidence type="ECO:0000313" key="10">
    <source>
        <dbReference type="EMBL" id="CAE7454643.1"/>
    </source>
</evidence>
<accession>A0A812RVX1</accession>
<dbReference type="GO" id="GO:0016020">
    <property type="term" value="C:membrane"/>
    <property type="evidence" value="ECO:0007669"/>
    <property type="project" value="UniProtKB-SubCell"/>
</dbReference>
<evidence type="ECO:0000313" key="11">
    <source>
        <dbReference type="Proteomes" id="UP000604046"/>
    </source>
</evidence>
<comment type="caution">
    <text evidence="10">The sequence shown here is derived from an EMBL/GenBank/DDBJ whole genome shotgun (WGS) entry which is preliminary data.</text>
</comment>
<dbReference type="OrthoDB" id="440755at2759"/>
<feature type="compositionally biased region" description="Low complexity" evidence="7">
    <location>
        <begin position="728"/>
        <end position="740"/>
    </location>
</feature>
<feature type="transmembrane region" description="Helical" evidence="8">
    <location>
        <begin position="173"/>
        <end position="193"/>
    </location>
</feature>
<dbReference type="AlphaFoldDB" id="A0A812RVX1"/>
<evidence type="ECO:0000256" key="1">
    <source>
        <dbReference type="ARBA" id="ARBA00004141"/>
    </source>
</evidence>
<feature type="transmembrane region" description="Helical" evidence="8">
    <location>
        <begin position="359"/>
        <end position="385"/>
    </location>
</feature>
<dbReference type="EMBL" id="CAJNDS010002376">
    <property type="protein sequence ID" value="CAE7454643.1"/>
    <property type="molecule type" value="Genomic_DNA"/>
</dbReference>
<dbReference type="Proteomes" id="UP000604046">
    <property type="component" value="Unassembled WGS sequence"/>
</dbReference>
<dbReference type="PROSITE" id="PS50850">
    <property type="entry name" value="MFS"/>
    <property type="match status" value="1"/>
</dbReference>
<evidence type="ECO:0000256" key="2">
    <source>
        <dbReference type="ARBA" id="ARBA00022448"/>
    </source>
</evidence>
<dbReference type="Gene3D" id="1.20.1250.20">
    <property type="entry name" value="MFS general substrate transporter like domains"/>
    <property type="match status" value="2"/>
</dbReference>